<evidence type="ECO:0000313" key="2">
    <source>
        <dbReference type="Proteomes" id="UP000055048"/>
    </source>
</evidence>
<proteinExistence type="predicted"/>
<dbReference type="Proteomes" id="UP000055048">
    <property type="component" value="Unassembled WGS sequence"/>
</dbReference>
<dbReference type="AlphaFoldDB" id="A0A0V0SU85"/>
<organism evidence="1 2">
    <name type="scientific">Trichinella murrelli</name>
    <dbReference type="NCBI Taxonomy" id="144512"/>
    <lineage>
        <taxon>Eukaryota</taxon>
        <taxon>Metazoa</taxon>
        <taxon>Ecdysozoa</taxon>
        <taxon>Nematoda</taxon>
        <taxon>Enoplea</taxon>
        <taxon>Dorylaimia</taxon>
        <taxon>Trichinellida</taxon>
        <taxon>Trichinellidae</taxon>
        <taxon>Trichinella</taxon>
    </lineage>
</organism>
<sequence length="61" mass="6748">LLHHPQRTKNAIIAAKAINSIRIWTSKVEVTTGTFRNAIASSEKLSVLVEQYEISDKAGLK</sequence>
<gene>
    <name evidence="1" type="ORF">T05_5235</name>
</gene>
<dbReference type="EMBL" id="JYDJ01002600">
    <property type="protein sequence ID" value="KRX30264.1"/>
    <property type="molecule type" value="Genomic_DNA"/>
</dbReference>
<feature type="non-terminal residue" evidence="1">
    <location>
        <position position="1"/>
    </location>
</feature>
<protein>
    <submittedName>
        <fullName evidence="1">Uncharacterized protein</fullName>
    </submittedName>
</protein>
<evidence type="ECO:0000313" key="1">
    <source>
        <dbReference type="EMBL" id="KRX30264.1"/>
    </source>
</evidence>
<accession>A0A0V0SU85</accession>
<comment type="caution">
    <text evidence="1">The sequence shown here is derived from an EMBL/GenBank/DDBJ whole genome shotgun (WGS) entry which is preliminary data.</text>
</comment>
<reference evidence="1 2" key="1">
    <citation type="submission" date="2015-01" db="EMBL/GenBank/DDBJ databases">
        <title>Evolution of Trichinella species and genotypes.</title>
        <authorList>
            <person name="Korhonen P.K."/>
            <person name="Edoardo P."/>
            <person name="Giuseppe L.R."/>
            <person name="Gasser R.B."/>
        </authorList>
    </citation>
    <scope>NUCLEOTIDE SEQUENCE [LARGE SCALE GENOMIC DNA]</scope>
    <source>
        <strain evidence="1">ISS417</strain>
    </source>
</reference>
<keyword evidence="2" id="KW-1185">Reference proteome</keyword>
<name>A0A0V0SU85_9BILA</name>